<accession>A0A2P2P871</accession>
<dbReference type="EMBL" id="GGEC01070471">
    <property type="protein sequence ID" value="MBX50955.1"/>
    <property type="molecule type" value="Transcribed_RNA"/>
</dbReference>
<dbReference type="AlphaFoldDB" id="A0A2P2P871"/>
<name>A0A2P2P871_RHIMU</name>
<protein>
    <submittedName>
        <fullName evidence="1">Uncharacterized protein</fullName>
    </submittedName>
</protein>
<organism evidence="1">
    <name type="scientific">Rhizophora mucronata</name>
    <name type="common">Asiatic mangrove</name>
    <dbReference type="NCBI Taxonomy" id="61149"/>
    <lineage>
        <taxon>Eukaryota</taxon>
        <taxon>Viridiplantae</taxon>
        <taxon>Streptophyta</taxon>
        <taxon>Embryophyta</taxon>
        <taxon>Tracheophyta</taxon>
        <taxon>Spermatophyta</taxon>
        <taxon>Magnoliopsida</taxon>
        <taxon>eudicotyledons</taxon>
        <taxon>Gunneridae</taxon>
        <taxon>Pentapetalae</taxon>
        <taxon>rosids</taxon>
        <taxon>fabids</taxon>
        <taxon>Malpighiales</taxon>
        <taxon>Rhizophoraceae</taxon>
        <taxon>Rhizophora</taxon>
    </lineage>
</organism>
<proteinExistence type="predicted"/>
<sequence length="18" mass="2111">MVLFSLFFIGVSTLWPRP</sequence>
<evidence type="ECO:0000313" key="1">
    <source>
        <dbReference type="EMBL" id="MBX50955.1"/>
    </source>
</evidence>
<reference evidence="1" key="1">
    <citation type="submission" date="2018-02" db="EMBL/GenBank/DDBJ databases">
        <title>Rhizophora mucronata_Transcriptome.</title>
        <authorList>
            <person name="Meera S.P."/>
            <person name="Sreeshan A."/>
            <person name="Augustine A."/>
        </authorList>
    </citation>
    <scope>NUCLEOTIDE SEQUENCE</scope>
    <source>
        <tissue evidence="1">Leaf</tissue>
    </source>
</reference>